<dbReference type="RefSeq" id="WP_184786361.1">
    <property type="nucleotide sequence ID" value="NZ_BONT01000015.1"/>
</dbReference>
<evidence type="ECO:0000259" key="2">
    <source>
        <dbReference type="PROSITE" id="PS51175"/>
    </source>
</evidence>
<evidence type="ECO:0000313" key="3">
    <source>
        <dbReference type="EMBL" id="MBB6033443.1"/>
    </source>
</evidence>
<proteinExistence type="predicted"/>
<dbReference type="Pfam" id="PF03663">
    <property type="entry name" value="Glyco_hydro_76"/>
    <property type="match status" value="1"/>
</dbReference>
<feature type="domain" description="CBM6" evidence="2">
    <location>
        <begin position="378"/>
        <end position="505"/>
    </location>
</feature>
<feature type="signal peptide" evidence="1">
    <location>
        <begin position="1"/>
        <end position="30"/>
    </location>
</feature>
<dbReference type="SUPFAM" id="SSF49785">
    <property type="entry name" value="Galactose-binding domain-like"/>
    <property type="match status" value="1"/>
</dbReference>
<dbReference type="GO" id="GO:0030246">
    <property type="term" value="F:carbohydrate binding"/>
    <property type="evidence" value="ECO:0007669"/>
    <property type="project" value="InterPro"/>
</dbReference>
<dbReference type="PANTHER" id="PTHR47791:SF3">
    <property type="entry name" value="MEIOTICALLY UP-REGULATED GENE 191 PROTEIN"/>
    <property type="match status" value="1"/>
</dbReference>
<dbReference type="PANTHER" id="PTHR47791">
    <property type="entry name" value="MEIOTICALLY UP-REGULATED GENE 191 PROTEIN"/>
    <property type="match status" value="1"/>
</dbReference>
<keyword evidence="1" id="KW-0732">Signal</keyword>
<evidence type="ECO:0000313" key="4">
    <source>
        <dbReference type="Proteomes" id="UP000548476"/>
    </source>
</evidence>
<dbReference type="Gene3D" id="1.50.10.20">
    <property type="match status" value="1"/>
</dbReference>
<evidence type="ECO:0000256" key="1">
    <source>
        <dbReference type="SAM" id="SignalP"/>
    </source>
</evidence>
<dbReference type="InterPro" id="IPR053169">
    <property type="entry name" value="MUG_Protein"/>
</dbReference>
<dbReference type="SUPFAM" id="SSF48208">
    <property type="entry name" value="Six-hairpin glycosidases"/>
    <property type="match status" value="1"/>
</dbReference>
<comment type="caution">
    <text evidence="3">The sequence shown here is derived from an EMBL/GenBank/DDBJ whole genome shotgun (WGS) entry which is preliminary data.</text>
</comment>
<protein>
    <submittedName>
        <fullName evidence="3">Putative alpha-1,6-mannanase (GH76 family)</fullName>
    </submittedName>
</protein>
<dbReference type="PROSITE" id="PS51175">
    <property type="entry name" value="CBM6"/>
    <property type="match status" value="1"/>
</dbReference>
<dbReference type="Proteomes" id="UP000548476">
    <property type="component" value="Unassembled WGS sequence"/>
</dbReference>
<dbReference type="AlphaFoldDB" id="A0A841FEK6"/>
<dbReference type="Pfam" id="PF16990">
    <property type="entry name" value="CBM_35"/>
    <property type="match status" value="1"/>
</dbReference>
<keyword evidence="4" id="KW-1185">Reference proteome</keyword>
<dbReference type="Gene3D" id="2.60.120.260">
    <property type="entry name" value="Galactose-binding domain-like"/>
    <property type="match status" value="1"/>
</dbReference>
<dbReference type="GO" id="GO:0005975">
    <property type="term" value="P:carbohydrate metabolic process"/>
    <property type="evidence" value="ECO:0007669"/>
    <property type="project" value="InterPro"/>
</dbReference>
<accession>A0A841FEK6</accession>
<dbReference type="InterPro" id="IPR005198">
    <property type="entry name" value="Glyco_hydro_76"/>
</dbReference>
<sequence>MRFKAVTTCAALAAALLLPALAVAPEPARAATTADADTAMDAFVAAYWDPAKKYFYTNSDHQIHPEHAHGPEGGLYTDFWWEAQLWELVMDAYERTGEPGYRQMIDDVYDGFTAYYPSFANDYNDDIGWWALAGARAFEITGDTRYLTTSTALFDRLWAHEDATFGGGIWWKNTVHDQKNVATNAPAAMTAVRLYEATGTTAYLDKAKELFAWLADRLESGGHVYDHLEGPGSGTLVKWDFTYNFGTYIGAATELYEATGDAAYLARATGAGDWATTHLVNGGTINFEGIDDGGGFKSLLVRGLTRLATGHGRTEYLDFLQHNASQAWNQRRADGLVGPNWSAPAPSGNLQSLTAAAAVSALQVVPPDGGTGIEPDNGVYEAENGVTTELGAESTSPGFTGRGYLAGWSAANQQVTFHVNLAEAGAHELGLRYAAAAGEATRGLLINGELVATNHRFPGTAGWDAWATTVLDGIDLDAGHNTIVVLLDPARGNGNWLNFDRMTVTRTGLS</sequence>
<feature type="chain" id="PRO_5032452834" evidence="1">
    <location>
        <begin position="31"/>
        <end position="510"/>
    </location>
</feature>
<reference evidence="3 4" key="1">
    <citation type="submission" date="2020-08" db="EMBL/GenBank/DDBJ databases">
        <title>Genomic Encyclopedia of Type Strains, Phase IV (KMG-IV): sequencing the most valuable type-strain genomes for metagenomic binning, comparative biology and taxonomic classification.</title>
        <authorList>
            <person name="Goeker M."/>
        </authorList>
    </citation>
    <scope>NUCLEOTIDE SEQUENCE [LARGE SCALE GENOMIC DNA]</scope>
    <source>
        <strain evidence="3 4">YIM 65646</strain>
    </source>
</reference>
<dbReference type="InterPro" id="IPR005084">
    <property type="entry name" value="CBM6"/>
</dbReference>
<organism evidence="3 4">
    <name type="scientific">Phytomonospora endophytica</name>
    <dbReference type="NCBI Taxonomy" id="714109"/>
    <lineage>
        <taxon>Bacteria</taxon>
        <taxon>Bacillati</taxon>
        <taxon>Actinomycetota</taxon>
        <taxon>Actinomycetes</taxon>
        <taxon>Micromonosporales</taxon>
        <taxon>Micromonosporaceae</taxon>
        <taxon>Phytomonospora</taxon>
    </lineage>
</organism>
<dbReference type="InterPro" id="IPR008979">
    <property type="entry name" value="Galactose-bd-like_sf"/>
</dbReference>
<name>A0A841FEK6_9ACTN</name>
<dbReference type="InterPro" id="IPR008928">
    <property type="entry name" value="6-hairpin_glycosidase_sf"/>
</dbReference>
<dbReference type="EMBL" id="JACHGT010000003">
    <property type="protein sequence ID" value="MBB6033443.1"/>
    <property type="molecule type" value="Genomic_DNA"/>
</dbReference>
<gene>
    <name evidence="3" type="ORF">HNR73_001293</name>
</gene>